<dbReference type="EMBL" id="VSSQ01000065">
    <property type="protein sequence ID" value="MPL72288.1"/>
    <property type="molecule type" value="Genomic_DNA"/>
</dbReference>
<accession>A0A644TZ91</accession>
<sequence>MFIEKNPDIYLHDPGGVVCLFTTVFLCAFDPAGVTANNPNQKHDSGGVTYL</sequence>
<protein>
    <submittedName>
        <fullName evidence="1">Uncharacterized protein</fullName>
    </submittedName>
</protein>
<gene>
    <name evidence="1" type="ORF">SDC9_18070</name>
</gene>
<name>A0A644TZ91_9ZZZZ</name>
<proteinExistence type="predicted"/>
<dbReference type="AlphaFoldDB" id="A0A644TZ91"/>
<organism evidence="1">
    <name type="scientific">bioreactor metagenome</name>
    <dbReference type="NCBI Taxonomy" id="1076179"/>
    <lineage>
        <taxon>unclassified sequences</taxon>
        <taxon>metagenomes</taxon>
        <taxon>ecological metagenomes</taxon>
    </lineage>
</organism>
<comment type="caution">
    <text evidence="1">The sequence shown here is derived from an EMBL/GenBank/DDBJ whole genome shotgun (WGS) entry which is preliminary data.</text>
</comment>
<evidence type="ECO:0000313" key="1">
    <source>
        <dbReference type="EMBL" id="MPL72288.1"/>
    </source>
</evidence>
<reference evidence="1" key="1">
    <citation type="submission" date="2019-08" db="EMBL/GenBank/DDBJ databases">
        <authorList>
            <person name="Kucharzyk K."/>
            <person name="Murdoch R.W."/>
            <person name="Higgins S."/>
            <person name="Loffler F."/>
        </authorList>
    </citation>
    <scope>NUCLEOTIDE SEQUENCE</scope>
</reference>